<keyword evidence="2" id="KW-0378">Hydrolase</keyword>
<proteinExistence type="inferred from homology"/>
<evidence type="ECO:0000256" key="2">
    <source>
        <dbReference type="ARBA" id="ARBA00022801"/>
    </source>
</evidence>
<dbReference type="InterPro" id="IPR013783">
    <property type="entry name" value="Ig-like_fold"/>
</dbReference>
<comment type="similarity">
    <text evidence="1">Belongs to the glycosyl hydrolase 13 family.</text>
</comment>
<evidence type="ECO:0000313" key="6">
    <source>
        <dbReference type="EMBL" id="QHI97358.1"/>
    </source>
</evidence>
<dbReference type="GO" id="GO:0004135">
    <property type="term" value="F:amylo-alpha-1,6-glucosidase activity"/>
    <property type="evidence" value="ECO:0007669"/>
    <property type="project" value="InterPro"/>
</dbReference>
<dbReference type="AlphaFoldDB" id="A0A857J3B0"/>
<dbReference type="Pfam" id="PF02922">
    <property type="entry name" value="CBM_48"/>
    <property type="match status" value="1"/>
</dbReference>
<reference evidence="6 7" key="1">
    <citation type="submission" date="2020-01" db="EMBL/GenBank/DDBJ databases">
        <title>Genome sequencing of strain KACC 21265.</title>
        <authorList>
            <person name="Heo J."/>
            <person name="Kim S.-J."/>
            <person name="Kim J.-S."/>
            <person name="Hong S.-B."/>
            <person name="Kwon S.-W."/>
        </authorList>
    </citation>
    <scope>NUCLEOTIDE SEQUENCE [LARGE SCALE GENOMIC DNA]</scope>
    <source>
        <strain evidence="6 7">KACC 21265</strain>
    </source>
</reference>
<dbReference type="CDD" id="cd02856">
    <property type="entry name" value="E_set_GDE_Isoamylase_N"/>
    <property type="match status" value="1"/>
</dbReference>
<dbReference type="RefSeq" id="WP_160550876.1">
    <property type="nucleotide sequence ID" value="NZ_CP047650.1"/>
</dbReference>
<protein>
    <submittedName>
        <fullName evidence="6">Glycogen debranching protein GlgX</fullName>
    </submittedName>
</protein>
<dbReference type="EMBL" id="CP047650">
    <property type="protein sequence ID" value="QHI97358.1"/>
    <property type="molecule type" value="Genomic_DNA"/>
</dbReference>
<dbReference type="SMART" id="SM00642">
    <property type="entry name" value="Aamy"/>
    <property type="match status" value="1"/>
</dbReference>
<dbReference type="CDD" id="cd11326">
    <property type="entry name" value="AmyAc_Glg_debranch"/>
    <property type="match status" value="1"/>
</dbReference>
<dbReference type="InterPro" id="IPR011837">
    <property type="entry name" value="Glycogen_debranch_GlgX"/>
</dbReference>
<dbReference type="PANTHER" id="PTHR43002">
    <property type="entry name" value="GLYCOGEN DEBRANCHING ENZYME"/>
    <property type="match status" value="1"/>
</dbReference>
<dbReference type="InterPro" id="IPR006047">
    <property type="entry name" value="GH13_cat_dom"/>
</dbReference>
<dbReference type="InterPro" id="IPR017853">
    <property type="entry name" value="GH"/>
</dbReference>
<dbReference type="SUPFAM" id="SSF81296">
    <property type="entry name" value="E set domains"/>
    <property type="match status" value="1"/>
</dbReference>
<dbReference type="SUPFAM" id="SSF51011">
    <property type="entry name" value="Glycosyl hydrolase domain"/>
    <property type="match status" value="1"/>
</dbReference>
<dbReference type="Gene3D" id="3.20.20.80">
    <property type="entry name" value="Glycosidases"/>
    <property type="match status" value="1"/>
</dbReference>
<evidence type="ECO:0000256" key="1">
    <source>
        <dbReference type="ARBA" id="ARBA00008061"/>
    </source>
</evidence>
<keyword evidence="3" id="KW-0326">Glycosidase</keyword>
<feature type="compositionally biased region" description="Low complexity" evidence="4">
    <location>
        <begin position="677"/>
        <end position="697"/>
    </location>
</feature>
<dbReference type="Gene3D" id="2.60.40.10">
    <property type="entry name" value="Immunoglobulins"/>
    <property type="match status" value="1"/>
</dbReference>
<dbReference type="InterPro" id="IPR044505">
    <property type="entry name" value="GlgX_Isoamylase_N_E_set"/>
</dbReference>
<dbReference type="NCBIfam" id="TIGR02100">
    <property type="entry name" value="glgX_debranch"/>
    <property type="match status" value="1"/>
</dbReference>
<organism evidence="6 7">
    <name type="scientific">Xylophilus rhododendri</name>
    <dbReference type="NCBI Taxonomy" id="2697032"/>
    <lineage>
        <taxon>Bacteria</taxon>
        <taxon>Pseudomonadati</taxon>
        <taxon>Pseudomonadota</taxon>
        <taxon>Betaproteobacteria</taxon>
        <taxon>Burkholderiales</taxon>
        <taxon>Xylophilus</taxon>
    </lineage>
</organism>
<dbReference type="InterPro" id="IPR013780">
    <property type="entry name" value="Glyco_hydro_b"/>
</dbReference>
<dbReference type="InterPro" id="IPR014756">
    <property type="entry name" value="Ig_E-set"/>
</dbReference>
<evidence type="ECO:0000313" key="7">
    <source>
        <dbReference type="Proteomes" id="UP000464787"/>
    </source>
</evidence>
<keyword evidence="7" id="KW-1185">Reference proteome</keyword>
<gene>
    <name evidence="6" type="primary">glgX</name>
    <name evidence="6" type="ORF">GT347_04790</name>
</gene>
<feature type="compositionally biased region" description="Basic and acidic residues" evidence="4">
    <location>
        <begin position="485"/>
        <end position="499"/>
    </location>
</feature>
<dbReference type="Pfam" id="PF00128">
    <property type="entry name" value="Alpha-amylase"/>
    <property type="match status" value="1"/>
</dbReference>
<feature type="region of interest" description="Disordered" evidence="4">
    <location>
        <begin position="677"/>
        <end position="726"/>
    </location>
</feature>
<dbReference type="Proteomes" id="UP000464787">
    <property type="component" value="Chromosome"/>
</dbReference>
<feature type="region of interest" description="Disordered" evidence="4">
    <location>
        <begin position="485"/>
        <end position="505"/>
    </location>
</feature>
<evidence type="ECO:0000259" key="5">
    <source>
        <dbReference type="SMART" id="SM00642"/>
    </source>
</evidence>
<evidence type="ECO:0000256" key="4">
    <source>
        <dbReference type="SAM" id="MobiDB-lite"/>
    </source>
</evidence>
<name>A0A857J3B0_9BURK</name>
<feature type="domain" description="Glycosyl hydrolase family 13 catalytic" evidence="5">
    <location>
        <begin position="176"/>
        <end position="587"/>
    </location>
</feature>
<accession>A0A857J3B0</accession>
<dbReference type="KEGG" id="xyk:GT347_04790"/>
<dbReference type="InterPro" id="IPR004193">
    <property type="entry name" value="Glyco_hydro_13_N"/>
</dbReference>
<dbReference type="GO" id="GO:0005980">
    <property type="term" value="P:glycogen catabolic process"/>
    <property type="evidence" value="ECO:0007669"/>
    <property type="project" value="InterPro"/>
</dbReference>
<dbReference type="Gene3D" id="2.60.40.1180">
    <property type="entry name" value="Golgi alpha-mannosidase II"/>
    <property type="match status" value="1"/>
</dbReference>
<sequence>MPETQQDSSFLPFSRAERGSAVRLGAHWDGHGTNFAIHSVPAEKIELCLYAEDGATELARVEMADRTGDTWHVYLRDCKPGTRYGYRVHGAYQPEEGNRFNPNKLLIDPYARALDRPVIGNPSQYAYVLDAEDQDLVIDETDNGQDMPKCVVVDDRFDWGDDKRPAVPWHETIFYEVHVKGFTQQQPEIGEHVRGRYAGMASDTAVAHFKRLGVTSVELLPVHAFVDDERLVQENLSNYWGYNTIGFFAPEPRYGMEGNDPQATIDEFKGMVKALHAQGIEVILDVVYNHTAEGNHLGPTLSFKGIDHAGYYRLSPEDRRFCVDYTGTGNTLDSSSPAVLRLMMDSLRYWVEEMHVDGFRFDLASTLARGANDFDQRSAFFSVIQQDPVLAQVKLIAEPWDVGPTGYQVGGFPAPFAEWNGKYRDAVRDFWRGEDGALPEFSARICGSADVFGWSRRGPGASVNVVTVHDGFTLQDWVSYNEKHNEANHEDNRDGESHNRSWNCGAEGETDDADILVLRERQKRNMLTTLFVSQGVPLLLGGDEMSRTQGGNNNGYCQDSPISWYDWSEERGNDPLIAFVRRLTSFRKSQPVLRRTRFLSGVADDTGRRDIGWYSVWGQEMTQEEWDTPEVRLVAALLDGCRTGEVAEDGGEVMGDSVLLLINASHEDATFTVPESAAAPAAGHRASTPPRPTVSRSAPRRARTRSRWPTSRPGMRASSICCRRIP</sequence>
<evidence type="ECO:0000256" key="3">
    <source>
        <dbReference type="ARBA" id="ARBA00023295"/>
    </source>
</evidence>
<dbReference type="SUPFAM" id="SSF51445">
    <property type="entry name" value="(Trans)glycosidases"/>
    <property type="match status" value="1"/>
</dbReference>